<evidence type="ECO:0000256" key="3">
    <source>
        <dbReference type="ARBA" id="ARBA00023125"/>
    </source>
</evidence>
<evidence type="ECO:0000256" key="4">
    <source>
        <dbReference type="ARBA" id="ARBA00023172"/>
    </source>
</evidence>
<evidence type="ECO:0000256" key="1">
    <source>
        <dbReference type="ARBA" id="ARBA00022490"/>
    </source>
</evidence>
<dbReference type="SUPFAM" id="SSF50249">
    <property type="entry name" value="Nucleic acid-binding proteins"/>
    <property type="match status" value="1"/>
</dbReference>
<dbReference type="Pfam" id="PF07499">
    <property type="entry name" value="RuvA_C"/>
    <property type="match status" value="1"/>
</dbReference>
<dbReference type="Proteomes" id="UP001596505">
    <property type="component" value="Unassembled WGS sequence"/>
</dbReference>
<keyword evidence="2 6" id="KW-0227">DNA damage</keyword>
<comment type="function">
    <text evidence="6">The RuvA-RuvB-RuvC complex processes Holliday junction (HJ) DNA during genetic recombination and DNA repair, while the RuvA-RuvB complex plays an important role in the rescue of blocked DNA replication forks via replication fork reversal (RFR). RuvA specifically binds to HJ cruciform DNA, conferring on it an open structure. The RuvB hexamer acts as an ATP-dependent pump, pulling dsDNA into and through the RuvAB complex. HJ branch migration allows RuvC to scan DNA until it finds its consensus sequence, where it cleaves and resolves the cruciform DNA.</text>
</comment>
<proteinExistence type="inferred from homology"/>
<evidence type="ECO:0000256" key="6">
    <source>
        <dbReference type="HAMAP-Rule" id="MF_00031"/>
    </source>
</evidence>
<dbReference type="EMBL" id="JBHTCO010000011">
    <property type="protein sequence ID" value="MFC7393209.1"/>
    <property type="molecule type" value="Genomic_DNA"/>
</dbReference>
<evidence type="ECO:0000259" key="7">
    <source>
        <dbReference type="SMART" id="SM00278"/>
    </source>
</evidence>
<comment type="domain">
    <text evidence="6">Has three domains with a flexible linker between the domains II and III and assumes an 'L' shape. Domain III is highly mobile and contacts RuvB.</text>
</comment>
<dbReference type="GO" id="GO:0003678">
    <property type="term" value="F:DNA helicase activity"/>
    <property type="evidence" value="ECO:0007669"/>
    <property type="project" value="UniProtKB-EC"/>
</dbReference>
<dbReference type="InterPro" id="IPR000085">
    <property type="entry name" value="RuvA"/>
</dbReference>
<comment type="caution">
    <text evidence="6">Lacks conserved residue(s) required for the propagation of feature annotation.</text>
</comment>
<dbReference type="InterPro" id="IPR010994">
    <property type="entry name" value="RuvA_2-like"/>
</dbReference>
<comment type="similarity">
    <text evidence="6">Belongs to the RuvA family.</text>
</comment>
<dbReference type="Gene3D" id="2.40.50.140">
    <property type="entry name" value="Nucleic acid-binding proteins"/>
    <property type="match status" value="1"/>
</dbReference>
<keyword evidence="9" id="KW-1185">Reference proteome</keyword>
<evidence type="ECO:0000313" key="8">
    <source>
        <dbReference type="EMBL" id="MFC7393209.1"/>
    </source>
</evidence>
<reference evidence="9" key="1">
    <citation type="journal article" date="2019" name="Int. J. Syst. Evol. Microbiol.">
        <title>The Global Catalogue of Microorganisms (GCM) 10K type strain sequencing project: providing services to taxonomists for standard genome sequencing and annotation.</title>
        <authorList>
            <consortium name="The Broad Institute Genomics Platform"/>
            <consortium name="The Broad Institute Genome Sequencing Center for Infectious Disease"/>
            <person name="Wu L."/>
            <person name="Ma J."/>
        </authorList>
    </citation>
    <scope>NUCLEOTIDE SEQUENCE [LARGE SCALE GENOMIC DNA]</scope>
    <source>
        <strain evidence="9">CGMCC 1.16305</strain>
    </source>
</reference>
<dbReference type="SMART" id="SM00278">
    <property type="entry name" value="HhH1"/>
    <property type="match status" value="2"/>
</dbReference>
<evidence type="ECO:0000313" key="9">
    <source>
        <dbReference type="Proteomes" id="UP001596505"/>
    </source>
</evidence>
<dbReference type="InterPro" id="IPR011114">
    <property type="entry name" value="RuvA_C"/>
</dbReference>
<dbReference type="Pfam" id="PF14520">
    <property type="entry name" value="HHH_5"/>
    <property type="match status" value="1"/>
</dbReference>
<keyword evidence="5 6" id="KW-0234">DNA repair</keyword>
<evidence type="ECO:0000256" key="5">
    <source>
        <dbReference type="ARBA" id="ARBA00023204"/>
    </source>
</evidence>
<sequence>MIDYIKGTVQHISSEYMVIENNGIGYQIICPNPFAYQQHMGQEMVIYTYQYVREDIIALYGFKSREERALFIHLLSVSGIGPKGGLAILASGQPENVIQAIEDENEQYLIKFPGIGKKTARQIILDLKGKFKDQFGLFAPVMEDSLGSNGALEEALEALKALGYSEREIKRIVPKLENKNLTAEKYIKEALGLMLKS</sequence>
<dbReference type="HAMAP" id="MF_00031">
    <property type="entry name" value="DNA_HJ_migration_RuvA"/>
    <property type="match status" value="1"/>
</dbReference>
<dbReference type="SUPFAM" id="SSF46929">
    <property type="entry name" value="DNA helicase RuvA subunit, C-terminal domain"/>
    <property type="match status" value="1"/>
</dbReference>
<dbReference type="Gene3D" id="1.10.8.10">
    <property type="entry name" value="DNA helicase RuvA subunit, C-terminal domain"/>
    <property type="match status" value="1"/>
</dbReference>
<keyword evidence="1 6" id="KW-0963">Cytoplasm</keyword>
<dbReference type="InterPro" id="IPR036267">
    <property type="entry name" value="RuvA_C_sf"/>
</dbReference>
<dbReference type="SUPFAM" id="SSF47781">
    <property type="entry name" value="RuvA domain 2-like"/>
    <property type="match status" value="1"/>
</dbReference>
<keyword evidence="3 6" id="KW-0238">DNA-binding</keyword>
<gene>
    <name evidence="6 8" type="primary">ruvA</name>
    <name evidence="8" type="ORF">ACFQRG_09550</name>
</gene>
<dbReference type="InterPro" id="IPR013849">
    <property type="entry name" value="DNA_helicase_Holl-junc_RuvA_I"/>
</dbReference>
<protein>
    <recommendedName>
        <fullName evidence="6">Holliday junction branch migration complex subunit RuvA</fullName>
    </recommendedName>
</protein>
<dbReference type="RefSeq" id="WP_380965670.1">
    <property type="nucleotide sequence ID" value="NZ_JBHTCO010000011.1"/>
</dbReference>
<dbReference type="InterPro" id="IPR012340">
    <property type="entry name" value="NA-bd_OB-fold"/>
</dbReference>
<comment type="caution">
    <text evidence="8">The sequence shown here is derived from an EMBL/GenBank/DDBJ whole genome shotgun (WGS) entry which is preliminary data.</text>
</comment>
<feature type="domain" description="Helix-hairpin-helix DNA-binding motif class 1" evidence="7">
    <location>
        <begin position="107"/>
        <end position="126"/>
    </location>
</feature>
<dbReference type="Pfam" id="PF01330">
    <property type="entry name" value="RuvA_N"/>
    <property type="match status" value="1"/>
</dbReference>
<name>A0ABW2PVQ8_9BACL</name>
<feature type="region of interest" description="Domain III" evidence="6">
    <location>
        <begin position="148"/>
        <end position="197"/>
    </location>
</feature>
<keyword evidence="4 6" id="KW-0233">DNA recombination</keyword>
<dbReference type="GO" id="GO:0016787">
    <property type="term" value="F:hydrolase activity"/>
    <property type="evidence" value="ECO:0007669"/>
    <property type="project" value="UniProtKB-KW"/>
</dbReference>
<dbReference type="Gene3D" id="1.10.150.20">
    <property type="entry name" value="5' to 3' exonuclease, C-terminal subdomain"/>
    <property type="match status" value="1"/>
</dbReference>
<feature type="domain" description="Helix-hairpin-helix DNA-binding motif class 1" evidence="7">
    <location>
        <begin position="72"/>
        <end position="91"/>
    </location>
</feature>
<dbReference type="InterPro" id="IPR003583">
    <property type="entry name" value="Hlx-hairpin-Hlx_DNA-bd_motif"/>
</dbReference>
<organism evidence="8 9">
    <name type="scientific">Scopulibacillus cellulosilyticus</name>
    <dbReference type="NCBI Taxonomy" id="2665665"/>
    <lineage>
        <taxon>Bacteria</taxon>
        <taxon>Bacillati</taxon>
        <taxon>Bacillota</taxon>
        <taxon>Bacilli</taxon>
        <taxon>Bacillales</taxon>
        <taxon>Sporolactobacillaceae</taxon>
        <taxon>Scopulibacillus</taxon>
    </lineage>
</organism>
<accession>A0ABW2PVQ8</accession>
<comment type="subcellular location">
    <subcellularLocation>
        <location evidence="6">Cytoplasm</location>
    </subcellularLocation>
</comment>
<evidence type="ECO:0000256" key="2">
    <source>
        <dbReference type="ARBA" id="ARBA00022763"/>
    </source>
</evidence>
<dbReference type="CDD" id="cd14332">
    <property type="entry name" value="UBA_RuvA_C"/>
    <property type="match status" value="1"/>
</dbReference>
<comment type="subunit">
    <text evidence="6">Homotetramer. Forms an RuvA(8)-RuvB(12)-Holliday junction (HJ) complex. HJ DNA is sandwiched between 2 RuvA tetramers; dsDNA enters through RuvA and exits via RuvB. An RuvB hexamer assembles on each DNA strand where it exits the tetramer. Each RuvB hexamer is contacted by two RuvA subunits (via domain III) on 2 adjacent RuvB subunits; this complex drives branch migration. In the full resolvosome a probable DNA-RuvA(4)-RuvB(12)-RuvC(2) complex forms which resolves the HJ.</text>
</comment>
<keyword evidence="8" id="KW-0378">Hydrolase</keyword>
<dbReference type="NCBIfam" id="TIGR00084">
    <property type="entry name" value="ruvA"/>
    <property type="match status" value="1"/>
</dbReference>